<feature type="compositionally biased region" description="Polar residues" evidence="1">
    <location>
        <begin position="880"/>
        <end position="891"/>
    </location>
</feature>
<name>A0A818YHP4_9BILA</name>
<dbReference type="EMBL" id="CAJOAX010000817">
    <property type="protein sequence ID" value="CAF3654326.1"/>
    <property type="molecule type" value="Genomic_DNA"/>
</dbReference>
<reference evidence="3" key="1">
    <citation type="submission" date="2021-02" db="EMBL/GenBank/DDBJ databases">
        <authorList>
            <person name="Nowell W R."/>
        </authorList>
    </citation>
    <scope>NUCLEOTIDE SEQUENCE</scope>
</reference>
<gene>
    <name evidence="3" type="ORF">FNK824_LOCUS12201</name>
    <name evidence="2" type="ORF">OTI717_LOCUS9549</name>
</gene>
<dbReference type="SUPFAM" id="SSF48403">
    <property type="entry name" value="Ankyrin repeat"/>
    <property type="match status" value="1"/>
</dbReference>
<organism evidence="3 4">
    <name type="scientific">Rotaria sordida</name>
    <dbReference type="NCBI Taxonomy" id="392033"/>
    <lineage>
        <taxon>Eukaryota</taxon>
        <taxon>Metazoa</taxon>
        <taxon>Spiralia</taxon>
        <taxon>Gnathifera</taxon>
        <taxon>Rotifera</taxon>
        <taxon>Eurotatoria</taxon>
        <taxon>Bdelloidea</taxon>
        <taxon>Philodinida</taxon>
        <taxon>Philodinidae</taxon>
        <taxon>Rotaria</taxon>
    </lineage>
</organism>
<feature type="region of interest" description="Disordered" evidence="1">
    <location>
        <begin position="1104"/>
        <end position="1124"/>
    </location>
</feature>
<feature type="compositionally biased region" description="Low complexity" evidence="1">
    <location>
        <begin position="344"/>
        <end position="359"/>
    </location>
</feature>
<proteinExistence type="predicted"/>
<sequence length="1124" mass="130570">MTNEIHLHTSTEDLNKDYLTLYRVSTPISLLGAQEVSYEELTYNFLVDLLEKLESGVIRKPDHFNNLHFLLLLLYDSHGYSRDRYPLWRWYYRIKKKFLTIKHLTIDTENSRRHILTALEELIDTNVTILTLIEEGVRLEEQYLHSPIHGLFKFYTPLHTYLYMEQLDKPILNENFKIFHLFQSSFMKLYDNLCCDLIHFSIAHKKTNLLKKLFREDINWLDISMNITTERGWLPLHYAAYVGDKDTVKIICDALTSPTSSIHFDTISLLIPNFKQELFDKNPNEYIRKTCGVEQSTQTTKQRKASRLQSSSIDIQKHLLSEPDFQQKLRSSIDTRDQPSLSENILNNNNNININNNTNDSDIPDADELELSSLPLIQRDEFIDKILHTYDKKQMLIPSPLILACLATCGDKVDYEDIVKILLESHLFEFDGLNHECILNHVLNYMHRKEYARFQSVQVYRDTETEGPSAHIFYQFDGFIVNQDVKPLSTGRSGSLATLNTSKNDESAESDDDRQNIATIRVRCLLTVLVLRDIFLQYPRWDFHLLRENIEEHFSDLENALGCRPTILYPDGDIISSRKRSDITWEVIVKYRLSSETGESLYMQVDYYFFESFGDPLADALANIYQTPFYISCMTDSTIMMNTIFESFFKRRNLQRWGTIAQKHLEHCFDGVLQIKNNCTTFLSLCATLNRYYQMDGDPFIEENSSTIQRMFVHAFACCVRRNSKIELDYLIKNHALIYYDSCRTKPSDIRHNILTYCVVRNLAVVFDQLMTNMKTSMYKTYQNSTNPDWQPHIAWKEIIHVIIDPVLQQQNSSNEQNDFTQLACYGDVNTNPIAIGSIPVLHATGDEYIRCINLRKSVILKAKKKLPRASSDLKKTRPITTRQVSNTNRQQSKDTISHSAGHTINHKNGIYSIGTNSYSCSGIGDNGGVNENLTKKSRNIFKNVNRLRRGGKHERHTTAGVTTQQQRTKNRISSPTGTSRHDELSKSIDAISLPDVNDGNEWNDDDDKYSETSDVAYPTTPILTHPTKLQRRQTVGAVQRQRYSSRRKALQHLREMFRSTRQKIKTSNDNEHEHMSMLSIKPTTQLRRTSSARDNYVIMQPKQTHGRRKHYRLQQQSDIIDLT</sequence>
<dbReference type="Proteomes" id="UP000663874">
    <property type="component" value="Unassembled WGS sequence"/>
</dbReference>
<dbReference type="EMBL" id="CAJOBE010001505">
    <property type="protein sequence ID" value="CAF3750237.1"/>
    <property type="molecule type" value="Genomic_DNA"/>
</dbReference>
<evidence type="ECO:0000256" key="1">
    <source>
        <dbReference type="SAM" id="MobiDB-lite"/>
    </source>
</evidence>
<dbReference type="AlphaFoldDB" id="A0A818YHP4"/>
<dbReference type="Proteomes" id="UP000663823">
    <property type="component" value="Unassembled WGS sequence"/>
</dbReference>
<evidence type="ECO:0000313" key="2">
    <source>
        <dbReference type="EMBL" id="CAF3654326.1"/>
    </source>
</evidence>
<dbReference type="InterPro" id="IPR036770">
    <property type="entry name" value="Ankyrin_rpt-contain_sf"/>
</dbReference>
<evidence type="ECO:0000313" key="3">
    <source>
        <dbReference type="EMBL" id="CAF3750237.1"/>
    </source>
</evidence>
<feature type="region of interest" description="Disordered" evidence="1">
    <location>
        <begin position="880"/>
        <end position="907"/>
    </location>
</feature>
<feature type="region of interest" description="Disordered" evidence="1">
    <location>
        <begin position="949"/>
        <end position="984"/>
    </location>
</feature>
<feature type="region of interest" description="Disordered" evidence="1">
    <location>
        <begin position="331"/>
        <end position="359"/>
    </location>
</feature>
<feature type="compositionally biased region" description="Polar residues" evidence="1">
    <location>
        <begin position="1114"/>
        <end position="1124"/>
    </location>
</feature>
<accession>A0A818YHP4</accession>
<feature type="compositionally biased region" description="Polar residues" evidence="1">
    <location>
        <begin position="960"/>
        <end position="979"/>
    </location>
</feature>
<dbReference type="Gene3D" id="1.25.40.20">
    <property type="entry name" value="Ankyrin repeat-containing domain"/>
    <property type="match status" value="1"/>
</dbReference>
<protein>
    <submittedName>
        <fullName evidence="3">Uncharacterized protein</fullName>
    </submittedName>
</protein>
<evidence type="ECO:0000313" key="4">
    <source>
        <dbReference type="Proteomes" id="UP000663874"/>
    </source>
</evidence>
<comment type="caution">
    <text evidence="3">The sequence shown here is derived from an EMBL/GenBank/DDBJ whole genome shotgun (WGS) entry which is preliminary data.</text>
</comment>